<evidence type="ECO:0000313" key="1">
    <source>
        <dbReference type="EMBL" id="OGC45498.1"/>
    </source>
</evidence>
<protein>
    <submittedName>
        <fullName evidence="1">Uncharacterized protein</fullName>
    </submittedName>
</protein>
<evidence type="ECO:0000313" key="2">
    <source>
        <dbReference type="Proteomes" id="UP000178615"/>
    </source>
</evidence>
<sequence>MTWEVIECLKNEFPKECYNDSREIKHCFFVEFNFEFRMFFNNFEEAFYVWKYGRKEKSFINSHFIGNCAIDTNSKKTAYIDYTPLFLDRNKSFEDNLKILKG</sequence>
<dbReference type="AlphaFoldDB" id="A0A1F4UKI7"/>
<organism evidence="1 2">
    <name type="scientific">candidate division WWE3 bacterium RBG_19FT_COMBO_34_6</name>
    <dbReference type="NCBI Taxonomy" id="1802612"/>
    <lineage>
        <taxon>Bacteria</taxon>
        <taxon>Katanobacteria</taxon>
    </lineage>
</organism>
<name>A0A1F4UKI7_UNCKA</name>
<comment type="caution">
    <text evidence="1">The sequence shown here is derived from an EMBL/GenBank/DDBJ whole genome shotgun (WGS) entry which is preliminary data.</text>
</comment>
<dbReference type="EMBL" id="MEUV01000032">
    <property type="protein sequence ID" value="OGC45498.1"/>
    <property type="molecule type" value="Genomic_DNA"/>
</dbReference>
<proteinExistence type="predicted"/>
<dbReference type="Proteomes" id="UP000178615">
    <property type="component" value="Unassembled WGS sequence"/>
</dbReference>
<accession>A0A1F4UKI7</accession>
<gene>
    <name evidence="1" type="ORF">A2V49_04335</name>
</gene>
<reference evidence="1 2" key="1">
    <citation type="journal article" date="2016" name="Nat. Commun.">
        <title>Thousands of microbial genomes shed light on interconnected biogeochemical processes in an aquifer system.</title>
        <authorList>
            <person name="Anantharaman K."/>
            <person name="Brown C.T."/>
            <person name="Hug L.A."/>
            <person name="Sharon I."/>
            <person name="Castelle C.J."/>
            <person name="Probst A.J."/>
            <person name="Thomas B.C."/>
            <person name="Singh A."/>
            <person name="Wilkins M.J."/>
            <person name="Karaoz U."/>
            <person name="Brodie E.L."/>
            <person name="Williams K.H."/>
            <person name="Hubbard S.S."/>
            <person name="Banfield J.F."/>
        </authorList>
    </citation>
    <scope>NUCLEOTIDE SEQUENCE [LARGE SCALE GENOMIC DNA]</scope>
</reference>